<dbReference type="Proteomes" id="UP000683401">
    <property type="component" value="Chromosome"/>
</dbReference>
<dbReference type="RefSeq" id="WP_200992832.1">
    <property type="nucleotide sequence ID" value="NZ_CP076668.1"/>
</dbReference>
<dbReference type="PANTHER" id="PTHR33875:SF2">
    <property type="entry name" value="ACR183CP"/>
    <property type="match status" value="1"/>
</dbReference>
<proteinExistence type="predicted"/>
<name>A0ABX8HP41_9PSED</name>
<dbReference type="SUPFAM" id="SSF52833">
    <property type="entry name" value="Thioredoxin-like"/>
    <property type="match status" value="1"/>
</dbReference>
<evidence type="ECO:0000313" key="1">
    <source>
        <dbReference type="EMBL" id="QWU82165.1"/>
    </source>
</evidence>
<organism evidence="1 2">
    <name type="scientific">Pseudomonas lijiangensis</name>
    <dbReference type="NCBI Taxonomy" id="2995658"/>
    <lineage>
        <taxon>Bacteria</taxon>
        <taxon>Pseudomonadati</taxon>
        <taxon>Pseudomonadota</taxon>
        <taxon>Gammaproteobacteria</taxon>
        <taxon>Pseudomonadales</taxon>
        <taxon>Pseudomonadaceae</taxon>
        <taxon>Pseudomonas</taxon>
    </lineage>
</organism>
<accession>A0ABX8HP41</accession>
<dbReference type="InterPro" id="IPR036249">
    <property type="entry name" value="Thioredoxin-like_sf"/>
</dbReference>
<keyword evidence="2" id="KW-1185">Reference proteome</keyword>
<dbReference type="Gene3D" id="3.40.30.10">
    <property type="entry name" value="Glutaredoxin"/>
    <property type="match status" value="1"/>
</dbReference>
<evidence type="ECO:0000313" key="2">
    <source>
        <dbReference type="Proteomes" id="UP000683401"/>
    </source>
</evidence>
<dbReference type="EMBL" id="CP076668">
    <property type="protein sequence ID" value="QWU82165.1"/>
    <property type="molecule type" value="Genomic_DNA"/>
</dbReference>
<sequence length="184" mass="20468">MQPNLLSWGHGPRIIEVFLEPTCPFSVKAFQKLDHLLNMAGEDKLTVIIRLHSQTWHMFSAVIVRCILAAARLPGGKENAKAVMRCVGEHREEFEFENHAGGPNLDSTPNDIIRRIEGYSGLELAEAFAQPELEHDIKWQAKYSRQNGIHVSPTFMVDGLVMPGMSSGSSVAEWCEQIGLGSSR</sequence>
<protein>
    <submittedName>
        <fullName evidence="1">Thioredoxin</fullName>
    </submittedName>
</protein>
<gene>
    <name evidence="1" type="ORF">KQP88_19315</name>
</gene>
<reference evidence="2" key="1">
    <citation type="submission" date="2021-06" db="EMBL/GenBank/DDBJ databases">
        <title>Identification of Pseudomonas cichorii causing bacterial leaf black spot of flue-cured tobacco, a new disease in China.</title>
        <authorList>
            <person name="Lu C.-H."/>
        </authorList>
    </citation>
    <scope>NUCLEOTIDE SEQUENCE [LARGE SCALE GENOMIC DNA]</scope>
    <source>
        <strain evidence="2">LJ2</strain>
    </source>
</reference>
<dbReference type="PANTHER" id="PTHR33875">
    <property type="entry name" value="OS09G0542200 PROTEIN"/>
    <property type="match status" value="1"/>
</dbReference>